<dbReference type="SUPFAM" id="SSF51735">
    <property type="entry name" value="NAD(P)-binding Rossmann-fold domains"/>
    <property type="match status" value="1"/>
</dbReference>
<reference evidence="3" key="1">
    <citation type="submission" date="2015-08" db="EMBL/GenBank/DDBJ databases">
        <title>Vibrio galatheae sp. nov., a novel member of the Vibrionaceae family isolated from the Solomon Islands.</title>
        <authorList>
            <person name="Giubergia S."/>
            <person name="Machado H."/>
            <person name="Mateiu R.V."/>
            <person name="Gram L."/>
        </authorList>
    </citation>
    <scope>NUCLEOTIDE SEQUENCE [LARGE SCALE GENOMIC DNA]</scope>
    <source>
        <strain evidence="3">DSM 19134</strain>
    </source>
</reference>
<proteinExistence type="predicted"/>
<dbReference type="InterPro" id="IPR051450">
    <property type="entry name" value="Gfo/Idh/MocA_Oxidoreductases"/>
</dbReference>
<dbReference type="InterPro" id="IPR000683">
    <property type="entry name" value="Gfo/Idh/MocA-like_OxRdtase_N"/>
</dbReference>
<dbReference type="Proteomes" id="UP000037530">
    <property type="component" value="Unassembled WGS sequence"/>
</dbReference>
<comment type="caution">
    <text evidence="2">The sequence shown here is derived from an EMBL/GenBank/DDBJ whole genome shotgun (WGS) entry which is preliminary data.</text>
</comment>
<dbReference type="Gene3D" id="3.40.50.720">
    <property type="entry name" value="NAD(P)-binding Rossmann-like Domain"/>
    <property type="match status" value="1"/>
</dbReference>
<dbReference type="OrthoDB" id="9793050at2"/>
<dbReference type="PANTHER" id="PTHR43377">
    <property type="entry name" value="BILIVERDIN REDUCTASE A"/>
    <property type="match status" value="1"/>
</dbReference>
<dbReference type="EMBL" id="LHPI01000016">
    <property type="protein sequence ID" value="KOO06685.1"/>
    <property type="molecule type" value="Genomic_DNA"/>
</dbReference>
<organism evidence="2 3">
    <name type="scientific">Vibrio hepatarius</name>
    <dbReference type="NCBI Taxonomy" id="171383"/>
    <lineage>
        <taxon>Bacteria</taxon>
        <taxon>Pseudomonadati</taxon>
        <taxon>Pseudomonadota</taxon>
        <taxon>Gammaproteobacteria</taxon>
        <taxon>Vibrionales</taxon>
        <taxon>Vibrionaceae</taxon>
        <taxon>Vibrio</taxon>
        <taxon>Vibrio oreintalis group</taxon>
    </lineage>
</organism>
<dbReference type="InterPro" id="IPR036291">
    <property type="entry name" value="NAD(P)-bd_dom_sf"/>
</dbReference>
<sequence>MILMVGAGSMAQEYTKVLKALDTKFTVVGRSEASAQKFKDASGVEPFVGGLDRFCIDKGLEPYKSAIIATGVEQLASIATKLISNGIKHILVEKPAGLHYEEIEALSNYAEQQQAQVYVAYNRRFYSSLLAAKSIIAQDGGVQSFNFEITEWGHVISDLKKGPGVKENWFLANTTHVTDMAFFLGGFPEKISCFSNGGAPWHPRSYNFSGAGVSDTGALFSYHGNWGAPGRWSVEILTSVHRLIFRPMEKLQIQKLGSITIEPFEVDDVLDEKFKPGLYLQVECFLNNESDSLCSIHEHKDNAKVYALMAGYIKKI</sequence>
<keyword evidence="3" id="KW-1185">Reference proteome</keyword>
<dbReference type="Pfam" id="PF01408">
    <property type="entry name" value="GFO_IDH_MocA"/>
    <property type="match status" value="1"/>
</dbReference>
<dbReference type="STRING" id="171383.AKJ31_15535"/>
<feature type="domain" description="Gfo/Idh/MocA-like oxidoreductase N-terminal" evidence="1">
    <location>
        <begin position="2"/>
        <end position="121"/>
    </location>
</feature>
<gene>
    <name evidence="2" type="ORF">AKJ31_15535</name>
</gene>
<dbReference type="GO" id="GO:0000166">
    <property type="term" value="F:nucleotide binding"/>
    <property type="evidence" value="ECO:0007669"/>
    <property type="project" value="InterPro"/>
</dbReference>
<dbReference type="AlphaFoldDB" id="A0A0M0HX87"/>
<dbReference type="Gene3D" id="3.30.360.10">
    <property type="entry name" value="Dihydrodipicolinate Reductase, domain 2"/>
    <property type="match status" value="1"/>
</dbReference>
<evidence type="ECO:0000259" key="1">
    <source>
        <dbReference type="Pfam" id="PF01408"/>
    </source>
</evidence>
<evidence type="ECO:0000313" key="2">
    <source>
        <dbReference type="EMBL" id="KOO06685.1"/>
    </source>
</evidence>
<dbReference type="PATRIC" id="fig|171383.3.peg.3179"/>
<dbReference type="RefSeq" id="WP_053410024.1">
    <property type="nucleotide sequence ID" value="NZ_LHPI01000016.1"/>
</dbReference>
<name>A0A0M0HX87_9VIBR</name>
<evidence type="ECO:0000313" key="3">
    <source>
        <dbReference type="Proteomes" id="UP000037530"/>
    </source>
</evidence>
<accession>A0A0M0HX87</accession>
<protein>
    <submittedName>
        <fullName evidence="2">Myo-inositol 2-dehydrogenase</fullName>
    </submittedName>
</protein>
<dbReference type="PANTHER" id="PTHR43377:SF1">
    <property type="entry name" value="BILIVERDIN REDUCTASE A"/>
    <property type="match status" value="1"/>
</dbReference>